<dbReference type="RefSeq" id="WP_106891999.1">
    <property type="nucleotide sequence ID" value="NZ_CP027860.1"/>
</dbReference>
<dbReference type="Proteomes" id="UP000241074">
    <property type="component" value="Chromosome"/>
</dbReference>
<dbReference type="Pfam" id="PF13759">
    <property type="entry name" value="2OG-FeII_Oxy_5"/>
    <property type="match status" value="1"/>
</dbReference>
<evidence type="ECO:0000313" key="2">
    <source>
        <dbReference type="Proteomes" id="UP000241074"/>
    </source>
</evidence>
<evidence type="ECO:0008006" key="3">
    <source>
        <dbReference type="Google" id="ProtNLM"/>
    </source>
</evidence>
<dbReference type="SUPFAM" id="SSF51197">
    <property type="entry name" value="Clavaminate synthase-like"/>
    <property type="match status" value="1"/>
</dbReference>
<dbReference type="KEGG" id="xba:C7S18_13105"/>
<gene>
    <name evidence="1" type="ORF">C7S18_13105</name>
</gene>
<dbReference type="Gene3D" id="2.60.120.620">
    <property type="entry name" value="q2cbj1_9rhob like domain"/>
    <property type="match status" value="1"/>
</dbReference>
<accession>A0A2P1PTA6</accession>
<dbReference type="OrthoDB" id="549777at2"/>
<protein>
    <recommendedName>
        <fullName evidence="3">Fe2OG dioxygenase domain-containing protein</fullName>
    </recommendedName>
</protein>
<dbReference type="InterPro" id="IPR012668">
    <property type="entry name" value="CHP02466"/>
</dbReference>
<keyword evidence="2" id="KW-1185">Reference proteome</keyword>
<name>A0A2P1PTA6_9GAMM</name>
<reference evidence="1 2" key="1">
    <citation type="submission" date="2018-03" db="EMBL/GenBank/DDBJ databases">
        <title>Ahniella affigens gen. nov., sp. nov., a gammaproteobacterium isolated from sandy soil near a stream.</title>
        <authorList>
            <person name="Ko Y."/>
            <person name="Kim J.-H."/>
        </authorList>
    </citation>
    <scope>NUCLEOTIDE SEQUENCE [LARGE SCALE GENOMIC DNA]</scope>
    <source>
        <strain evidence="1 2">D13</strain>
    </source>
</reference>
<organism evidence="1 2">
    <name type="scientific">Ahniella affigens</name>
    <dbReference type="NCBI Taxonomy" id="2021234"/>
    <lineage>
        <taxon>Bacteria</taxon>
        <taxon>Pseudomonadati</taxon>
        <taxon>Pseudomonadota</taxon>
        <taxon>Gammaproteobacteria</taxon>
        <taxon>Lysobacterales</taxon>
        <taxon>Rhodanobacteraceae</taxon>
        <taxon>Ahniella</taxon>
    </lineage>
</organism>
<sequence length="219" mass="25125">MFEIVPQFAVPFVHVRHPNPGGLNERLRDLFLRYERSGDRYANPTPFVRRPETLYESRFDLFSWPDPEIAELRDFCWRNLFRAVAELNGYGPDVMRYLKVRASAWFHITRKGGYFGVHNHPMASWSGVYCVAESQQAAECGVLSFINPNATNTMFVDPSLMKLRKPFAYGNQDYRLSPGELVLFPSWVLHEVLPFAGDGERITVAFNAQISQDGPAARF</sequence>
<dbReference type="EMBL" id="CP027860">
    <property type="protein sequence ID" value="AVP98079.1"/>
    <property type="molecule type" value="Genomic_DNA"/>
</dbReference>
<proteinExistence type="predicted"/>
<reference evidence="1 2" key="2">
    <citation type="submission" date="2018-03" db="EMBL/GenBank/DDBJ databases">
        <authorList>
            <person name="Keele B.F."/>
        </authorList>
    </citation>
    <scope>NUCLEOTIDE SEQUENCE [LARGE SCALE GENOMIC DNA]</scope>
    <source>
        <strain evidence="1 2">D13</strain>
    </source>
</reference>
<dbReference type="AlphaFoldDB" id="A0A2P1PTA6"/>
<evidence type="ECO:0000313" key="1">
    <source>
        <dbReference type="EMBL" id="AVP98079.1"/>
    </source>
</evidence>